<gene>
    <name evidence="4" type="ORF">ACFPYI_08100</name>
</gene>
<proteinExistence type="predicted"/>
<keyword evidence="2" id="KW-1133">Transmembrane helix</keyword>
<evidence type="ECO:0000313" key="5">
    <source>
        <dbReference type="Proteomes" id="UP001596099"/>
    </source>
</evidence>
<feature type="transmembrane region" description="Helical" evidence="2">
    <location>
        <begin position="77"/>
        <end position="97"/>
    </location>
</feature>
<organism evidence="4 5">
    <name type="scientific">Halomarina salina</name>
    <dbReference type="NCBI Taxonomy" id="1872699"/>
    <lineage>
        <taxon>Archaea</taxon>
        <taxon>Methanobacteriati</taxon>
        <taxon>Methanobacteriota</taxon>
        <taxon>Stenosarchaea group</taxon>
        <taxon>Halobacteria</taxon>
        <taxon>Halobacteriales</taxon>
        <taxon>Natronomonadaceae</taxon>
        <taxon>Halomarina</taxon>
    </lineage>
</organism>
<keyword evidence="5" id="KW-1185">Reference proteome</keyword>
<feature type="transmembrane region" description="Helical" evidence="2">
    <location>
        <begin position="103"/>
        <end position="126"/>
    </location>
</feature>
<dbReference type="Pfam" id="PF25938">
    <property type="entry name" value="DUF7981"/>
    <property type="match status" value="1"/>
</dbReference>
<accession>A0ABD5RL88</accession>
<dbReference type="AlphaFoldDB" id="A0ABD5RL88"/>
<evidence type="ECO:0000256" key="2">
    <source>
        <dbReference type="SAM" id="Phobius"/>
    </source>
</evidence>
<evidence type="ECO:0000259" key="3">
    <source>
        <dbReference type="Pfam" id="PF25938"/>
    </source>
</evidence>
<dbReference type="Proteomes" id="UP001596099">
    <property type="component" value="Unassembled WGS sequence"/>
</dbReference>
<dbReference type="InterPro" id="IPR058287">
    <property type="entry name" value="DUF7981"/>
</dbReference>
<comment type="caution">
    <text evidence="4">The sequence shown here is derived from an EMBL/GenBank/DDBJ whole genome shotgun (WGS) entry which is preliminary data.</text>
</comment>
<dbReference type="EMBL" id="JBHSQH010000001">
    <property type="protein sequence ID" value="MFC5971286.1"/>
    <property type="molecule type" value="Genomic_DNA"/>
</dbReference>
<feature type="compositionally biased region" description="Basic and acidic residues" evidence="1">
    <location>
        <begin position="1"/>
        <end position="24"/>
    </location>
</feature>
<dbReference type="RefSeq" id="WP_247414192.1">
    <property type="nucleotide sequence ID" value="NZ_JALLGW010000001.1"/>
</dbReference>
<reference evidence="4 5" key="1">
    <citation type="journal article" date="2019" name="Int. J. Syst. Evol. Microbiol.">
        <title>The Global Catalogue of Microorganisms (GCM) 10K type strain sequencing project: providing services to taxonomists for standard genome sequencing and annotation.</title>
        <authorList>
            <consortium name="The Broad Institute Genomics Platform"/>
            <consortium name="The Broad Institute Genome Sequencing Center for Infectious Disease"/>
            <person name="Wu L."/>
            <person name="Ma J."/>
        </authorList>
    </citation>
    <scope>NUCLEOTIDE SEQUENCE [LARGE SCALE GENOMIC DNA]</scope>
    <source>
        <strain evidence="4 5">CGMCC 1.12543</strain>
    </source>
</reference>
<feature type="domain" description="DUF7981" evidence="3">
    <location>
        <begin position="74"/>
        <end position="126"/>
    </location>
</feature>
<evidence type="ECO:0000256" key="1">
    <source>
        <dbReference type="SAM" id="MobiDB-lite"/>
    </source>
</evidence>
<feature type="region of interest" description="Disordered" evidence="1">
    <location>
        <begin position="1"/>
        <end position="70"/>
    </location>
</feature>
<keyword evidence="2" id="KW-0472">Membrane</keyword>
<name>A0ABD5RL88_9EURY</name>
<protein>
    <recommendedName>
        <fullName evidence="3">DUF7981 domain-containing protein</fullName>
    </recommendedName>
</protein>
<sequence>MPDEHRESNGRDGAGRQERPPRADDTDDRTDPTAPTEPGDSTESAAATDPTEPRAPGEASDAGDPTASPGRTAAKAALLWGVIAALAFLVLAQGYQLLEFGTLPLTVVVVGTVAVFAVTTLLTYVAGP</sequence>
<keyword evidence="2" id="KW-0812">Transmembrane</keyword>
<evidence type="ECO:0000313" key="4">
    <source>
        <dbReference type="EMBL" id="MFC5971286.1"/>
    </source>
</evidence>